<keyword evidence="4 6" id="KW-1133">Transmembrane helix</keyword>
<dbReference type="Pfam" id="PF02687">
    <property type="entry name" value="FtsX"/>
    <property type="match status" value="1"/>
</dbReference>
<feature type="transmembrane region" description="Helical" evidence="6">
    <location>
        <begin position="100"/>
        <end position="126"/>
    </location>
</feature>
<evidence type="ECO:0000259" key="7">
    <source>
        <dbReference type="Pfam" id="PF02687"/>
    </source>
</evidence>
<dbReference type="STRING" id="1384057.CD33_11340"/>
<dbReference type="RefSeq" id="WP_036200757.1">
    <property type="nucleotide sequence ID" value="NZ_AVCY01000005.1"/>
</dbReference>
<dbReference type="PANTHER" id="PTHR46795">
    <property type="entry name" value="ABC TRANSPORTER PERMEASE-RELATED-RELATED"/>
    <property type="match status" value="1"/>
</dbReference>
<evidence type="ECO:0000256" key="6">
    <source>
        <dbReference type="PIRNR" id="PIRNR018968"/>
    </source>
</evidence>
<comment type="similarity">
    <text evidence="6">Belongs to the ABC-4 integral membrane protein family.</text>
</comment>
<gene>
    <name evidence="8" type="ORF">CD33_11340</name>
</gene>
<dbReference type="eggNOG" id="COG0577">
    <property type="taxonomic scope" value="Bacteria"/>
</dbReference>
<dbReference type="PANTHER" id="PTHR46795:SF3">
    <property type="entry name" value="ABC TRANSPORTER PERMEASE"/>
    <property type="match status" value="1"/>
</dbReference>
<evidence type="ECO:0000256" key="3">
    <source>
        <dbReference type="ARBA" id="ARBA00022692"/>
    </source>
</evidence>
<feature type="transmembrane region" description="Helical" evidence="6">
    <location>
        <begin position="198"/>
        <end position="219"/>
    </location>
</feature>
<dbReference type="InterPro" id="IPR052536">
    <property type="entry name" value="ABC-4_Integral_Memb_Prot"/>
</dbReference>
<feature type="transmembrane region" description="Helical" evidence="6">
    <location>
        <begin position="20"/>
        <end position="40"/>
    </location>
</feature>
<feature type="transmembrane region" description="Helical" evidence="6">
    <location>
        <begin position="158"/>
        <end position="177"/>
    </location>
</feature>
<dbReference type="OrthoDB" id="1705903at2"/>
<keyword evidence="6" id="KW-0813">Transport</keyword>
<organism evidence="8 9">
    <name type="scientific">Ureibacillus sinduriensis BLB-1 = JCM 15800</name>
    <dbReference type="NCBI Taxonomy" id="1384057"/>
    <lineage>
        <taxon>Bacteria</taxon>
        <taxon>Bacillati</taxon>
        <taxon>Bacillota</taxon>
        <taxon>Bacilli</taxon>
        <taxon>Bacillales</taxon>
        <taxon>Caryophanaceae</taxon>
        <taxon>Ureibacillus</taxon>
    </lineage>
</organism>
<feature type="transmembrane region" description="Helical" evidence="6">
    <location>
        <begin position="627"/>
        <end position="652"/>
    </location>
</feature>
<dbReference type="GO" id="GO:0055085">
    <property type="term" value="P:transmembrane transport"/>
    <property type="evidence" value="ECO:0007669"/>
    <property type="project" value="UniProtKB-UniRule"/>
</dbReference>
<dbReference type="InterPro" id="IPR003838">
    <property type="entry name" value="ABC3_permease_C"/>
</dbReference>
<keyword evidence="2 6" id="KW-1003">Cell membrane</keyword>
<feature type="transmembrane region" description="Helical" evidence="6">
    <location>
        <begin position="538"/>
        <end position="562"/>
    </location>
</feature>
<feature type="transmembrane region" description="Helical" evidence="6">
    <location>
        <begin position="231"/>
        <end position="254"/>
    </location>
</feature>
<feature type="domain" description="ABC3 transporter permease C-terminal" evidence="7">
    <location>
        <begin position="60"/>
        <end position="178"/>
    </location>
</feature>
<reference evidence="8 9" key="1">
    <citation type="submission" date="2014-02" db="EMBL/GenBank/DDBJ databases">
        <title>Draft genome sequence of Lysinibacillus sinduriensis JCM 15800.</title>
        <authorList>
            <person name="Zhang F."/>
            <person name="Wang G."/>
            <person name="Zhang L."/>
        </authorList>
    </citation>
    <scope>NUCLEOTIDE SEQUENCE [LARGE SCALE GENOMIC DNA]</scope>
    <source>
        <strain evidence="8 9">JCM 15800</strain>
    </source>
</reference>
<name>A0A0A3HRW7_9BACL</name>
<dbReference type="Proteomes" id="UP000030408">
    <property type="component" value="Unassembled WGS sequence"/>
</dbReference>
<feature type="transmembrane region" description="Helical" evidence="6">
    <location>
        <begin position="295"/>
        <end position="316"/>
    </location>
</feature>
<comment type="subcellular location">
    <subcellularLocation>
        <location evidence="1 6">Cell membrane</location>
        <topology evidence="1 6">Multi-pass membrane protein</topology>
    </subcellularLocation>
</comment>
<sequence>MTLSRLVFRSMRKNLKQYYLYFFALIFSVTLCFSFTTLQYNPSVVEALRLSGTASAGFTVASYILYVIITLFVLYASQLFMKRRSKEIGLYQLIGMTKGLVVRLIALENIVLFILAVCIGMILGFLSSRLFAMILMKLLEIDFVIQLSFSQEALKQSVIIFAILLVVIILQLVWMVRRVSLLSLFSAAKQADERVKRFSIFQSVVGLLGLLLIAFGYYQSTLLFDVEKQGIFNNLFLHMIIILGSTVLGTFLFFRYSVSLIMNLIRAKKSGHLKVRDVMAVTPIMHRMKGNSKSLTLITILTGLAVGIMSLSYISYYSAGENARQVSPYDYILLNNQGTEFIDQLEREGIEFEQDTYQISNVMLDISELVSNHLKEITLVSGDSETTVVSLSDFQQVAPDVQLEKGEALITSYVSVLAEVLPIHPGRDIKVKAGESEIPLYITDVREDNLVSGRVTMGSPILVVTDETFDKIRLDNAAEEFKFTSQIGINLADSKDTEKAEEIYQNLADKRAIANESNDDSFIQQSYEEVRKNNITSLGLTIFVTAFLGLAFLLTTGSILYFKQMAEAEEERESYKILRKIGFSTNDLLKGIYAKQAFNFGMPLAIGLLHSYFAVKSGWFLFGSELVAPLVITMTLYVIMYTMFAILSIQYYKRVVKESL</sequence>
<evidence type="ECO:0000256" key="2">
    <source>
        <dbReference type="ARBA" id="ARBA00022475"/>
    </source>
</evidence>
<keyword evidence="3 6" id="KW-0812">Transmembrane</keyword>
<dbReference type="GO" id="GO:0005886">
    <property type="term" value="C:plasma membrane"/>
    <property type="evidence" value="ECO:0007669"/>
    <property type="project" value="UniProtKB-SubCell"/>
</dbReference>
<dbReference type="PIRSF" id="PIRSF018968">
    <property type="entry name" value="ABC_permease_BceB"/>
    <property type="match status" value="1"/>
</dbReference>
<evidence type="ECO:0000313" key="8">
    <source>
        <dbReference type="EMBL" id="KGR75311.1"/>
    </source>
</evidence>
<accession>A0A0A3HRW7</accession>
<keyword evidence="5 6" id="KW-0472">Membrane</keyword>
<dbReference type="EMBL" id="JPVO01000051">
    <property type="protein sequence ID" value="KGR75311.1"/>
    <property type="molecule type" value="Genomic_DNA"/>
</dbReference>
<keyword evidence="9" id="KW-1185">Reference proteome</keyword>
<evidence type="ECO:0000313" key="9">
    <source>
        <dbReference type="Proteomes" id="UP000030408"/>
    </source>
</evidence>
<evidence type="ECO:0000256" key="5">
    <source>
        <dbReference type="ARBA" id="ARBA00023136"/>
    </source>
</evidence>
<dbReference type="AlphaFoldDB" id="A0A0A3HRW7"/>
<dbReference type="InterPro" id="IPR027022">
    <property type="entry name" value="ABC_permease_BceB-typ"/>
</dbReference>
<feature type="transmembrane region" description="Helical" evidence="6">
    <location>
        <begin position="597"/>
        <end position="615"/>
    </location>
</feature>
<evidence type="ECO:0000256" key="4">
    <source>
        <dbReference type="ARBA" id="ARBA00022989"/>
    </source>
</evidence>
<protein>
    <submittedName>
        <fullName evidence="8">ABC transporter permease</fullName>
    </submittedName>
</protein>
<evidence type="ECO:0000256" key="1">
    <source>
        <dbReference type="ARBA" id="ARBA00004651"/>
    </source>
</evidence>
<feature type="transmembrane region" description="Helical" evidence="6">
    <location>
        <begin position="60"/>
        <end position="80"/>
    </location>
</feature>
<comment type="caution">
    <text evidence="8">The sequence shown here is derived from an EMBL/GenBank/DDBJ whole genome shotgun (WGS) entry which is preliminary data.</text>
</comment>
<proteinExistence type="inferred from homology"/>